<dbReference type="Proteomes" id="UP001220010">
    <property type="component" value="Unassembled WGS sequence"/>
</dbReference>
<reference evidence="2 3" key="1">
    <citation type="submission" date="2023-03" db="EMBL/GenBank/DDBJ databases">
        <title>WGS of Methanotrichaceae archaeon Mx.</title>
        <authorList>
            <person name="Sorokin D.Y."/>
            <person name="Merkel A.Y."/>
        </authorList>
    </citation>
    <scope>NUCLEOTIDE SEQUENCE [LARGE SCALE GENOMIC DNA]</scope>
    <source>
        <strain evidence="2 3">Mx</strain>
    </source>
</reference>
<dbReference type="GO" id="GO:0016746">
    <property type="term" value="F:acyltransferase activity"/>
    <property type="evidence" value="ECO:0007669"/>
    <property type="project" value="UniProtKB-KW"/>
</dbReference>
<dbReference type="SUPFAM" id="SSF55729">
    <property type="entry name" value="Acyl-CoA N-acyltransferases (Nat)"/>
    <property type="match status" value="1"/>
</dbReference>
<dbReference type="InterPro" id="IPR000182">
    <property type="entry name" value="GNAT_dom"/>
</dbReference>
<evidence type="ECO:0000313" key="3">
    <source>
        <dbReference type="Proteomes" id="UP001220010"/>
    </source>
</evidence>
<comment type="caution">
    <text evidence="2">The sequence shown here is derived from an EMBL/GenBank/DDBJ whole genome shotgun (WGS) entry which is preliminary data.</text>
</comment>
<dbReference type="Gene3D" id="3.40.630.30">
    <property type="match status" value="1"/>
</dbReference>
<feature type="domain" description="N-acetyltransferase" evidence="1">
    <location>
        <begin position="1"/>
        <end position="89"/>
    </location>
</feature>
<proteinExistence type="predicted"/>
<keyword evidence="2" id="KW-0808">Transferase</keyword>
<evidence type="ECO:0000259" key="1">
    <source>
        <dbReference type="PROSITE" id="PS51186"/>
    </source>
</evidence>
<evidence type="ECO:0000313" key="2">
    <source>
        <dbReference type="EMBL" id="MDF0590484.1"/>
    </source>
</evidence>
<organism evidence="2 3">
    <name type="scientific">Candidatus Methanocrinis natronophilus</name>
    <dbReference type="NCBI Taxonomy" id="3033396"/>
    <lineage>
        <taxon>Archaea</taxon>
        <taxon>Methanobacteriati</taxon>
        <taxon>Methanobacteriota</taxon>
        <taxon>Stenosarchaea group</taxon>
        <taxon>Methanomicrobia</taxon>
        <taxon>Methanotrichales</taxon>
        <taxon>Methanotrichaceae</taxon>
        <taxon>Methanocrinis</taxon>
    </lineage>
</organism>
<dbReference type="EC" id="2.3.1.-" evidence="2"/>
<keyword evidence="3" id="KW-1185">Reference proteome</keyword>
<protein>
    <submittedName>
        <fullName evidence="2">GNAT family N-acetyltransferase</fullName>
        <ecNumber evidence="2">2.3.1.-</ecNumber>
    </submittedName>
</protein>
<keyword evidence="2" id="KW-0012">Acyltransferase</keyword>
<dbReference type="RefSeq" id="WP_316966231.1">
    <property type="nucleotide sequence ID" value="NZ_JARFPK010000013.1"/>
</dbReference>
<accession>A0ABT5X701</accession>
<dbReference type="InterPro" id="IPR016181">
    <property type="entry name" value="Acyl_CoA_acyltransferase"/>
</dbReference>
<name>A0ABT5X701_9EURY</name>
<dbReference type="EMBL" id="JARFPK010000013">
    <property type="protein sequence ID" value="MDF0590484.1"/>
    <property type="molecule type" value="Genomic_DNA"/>
</dbReference>
<sequence>MIIGMIEVREDGHVALFFLEGEHQGMGVEGELFRRGIAAARIINPSISKATVRSSPNAVPIYERLGFRRLEGLEGEGSIPSIPMVLDLG</sequence>
<dbReference type="PROSITE" id="PS51186">
    <property type="entry name" value="GNAT"/>
    <property type="match status" value="1"/>
</dbReference>
<dbReference type="Pfam" id="PF13673">
    <property type="entry name" value="Acetyltransf_10"/>
    <property type="match status" value="1"/>
</dbReference>
<gene>
    <name evidence="2" type="ORF">P0O15_04750</name>
</gene>